<keyword evidence="2" id="KW-0812">Transmembrane</keyword>
<feature type="transmembrane region" description="Helical" evidence="2">
    <location>
        <begin position="60"/>
        <end position="79"/>
    </location>
</feature>
<keyword evidence="4" id="KW-0378">Hydrolase</keyword>
<keyword evidence="2" id="KW-0472">Membrane</keyword>
<reference evidence="3 5" key="1">
    <citation type="journal article" date="2017" name="Nature">
        <title>The sunflower genome provides insights into oil metabolism, flowering and Asterid evolution.</title>
        <authorList>
            <person name="Badouin H."/>
            <person name="Gouzy J."/>
            <person name="Grassa C.J."/>
            <person name="Murat F."/>
            <person name="Staton S.E."/>
            <person name="Cottret L."/>
            <person name="Lelandais-Briere C."/>
            <person name="Owens G.L."/>
            <person name="Carrere S."/>
            <person name="Mayjonade B."/>
            <person name="Legrand L."/>
            <person name="Gill N."/>
            <person name="Kane N.C."/>
            <person name="Bowers J.E."/>
            <person name="Hubner S."/>
            <person name="Bellec A."/>
            <person name="Berard A."/>
            <person name="Berges H."/>
            <person name="Blanchet N."/>
            <person name="Boniface M.C."/>
            <person name="Brunel D."/>
            <person name="Catrice O."/>
            <person name="Chaidir N."/>
            <person name="Claudel C."/>
            <person name="Donnadieu C."/>
            <person name="Faraut T."/>
            <person name="Fievet G."/>
            <person name="Helmstetter N."/>
            <person name="King M."/>
            <person name="Knapp S.J."/>
            <person name="Lai Z."/>
            <person name="Le Paslier M.C."/>
            <person name="Lippi Y."/>
            <person name="Lorenzon L."/>
            <person name="Mandel J.R."/>
            <person name="Marage G."/>
            <person name="Marchand G."/>
            <person name="Marquand E."/>
            <person name="Bret-Mestries E."/>
            <person name="Morien E."/>
            <person name="Nambeesan S."/>
            <person name="Nguyen T."/>
            <person name="Pegot-Espagnet P."/>
            <person name="Pouilly N."/>
            <person name="Raftis F."/>
            <person name="Sallet E."/>
            <person name="Schiex T."/>
            <person name="Thomas J."/>
            <person name="Vandecasteele C."/>
            <person name="Vares D."/>
            <person name="Vear F."/>
            <person name="Vautrin S."/>
            <person name="Crespi M."/>
            <person name="Mangin B."/>
            <person name="Burke J.M."/>
            <person name="Salse J."/>
            <person name="Munos S."/>
            <person name="Vincourt P."/>
            <person name="Rieseberg L.H."/>
            <person name="Langlade N.B."/>
        </authorList>
    </citation>
    <scope>NUCLEOTIDE SEQUENCE [LARGE SCALE GENOMIC DNA]</scope>
    <source>
        <strain evidence="5">cv. SF193</strain>
        <tissue evidence="3">Leaves</tissue>
    </source>
</reference>
<dbReference type="Pfam" id="PF03096">
    <property type="entry name" value="Ndr"/>
    <property type="match status" value="1"/>
</dbReference>
<dbReference type="InParanoid" id="A0A251VCZ6"/>
<dbReference type="Gene3D" id="3.40.50.1820">
    <property type="entry name" value="alpha/beta hydrolase"/>
    <property type="match status" value="1"/>
</dbReference>
<proteinExistence type="inferred from homology"/>
<reference evidence="3" key="3">
    <citation type="submission" date="2020-06" db="EMBL/GenBank/DDBJ databases">
        <title>Helianthus annuus Genome sequencing and assembly Release 2.</title>
        <authorList>
            <person name="Gouzy J."/>
            <person name="Langlade N."/>
            <person name="Munos S."/>
        </authorList>
    </citation>
    <scope>NUCLEOTIDE SEQUENCE</scope>
    <source>
        <tissue evidence="3">Leaves</tissue>
    </source>
</reference>
<dbReference type="GO" id="GO:0016787">
    <property type="term" value="F:hydrolase activity"/>
    <property type="evidence" value="ECO:0007669"/>
    <property type="project" value="UniProtKB-KW"/>
</dbReference>
<evidence type="ECO:0000313" key="3">
    <source>
        <dbReference type="EMBL" id="KAF5808516.1"/>
    </source>
</evidence>
<dbReference type="PANTHER" id="PTHR11034">
    <property type="entry name" value="N-MYC DOWNSTREAM REGULATED"/>
    <property type="match status" value="1"/>
</dbReference>
<dbReference type="SUPFAM" id="SSF53474">
    <property type="entry name" value="alpha/beta-Hydrolases"/>
    <property type="match status" value="1"/>
</dbReference>
<sequence length="122" mass="13778">MMCFQGLFFCPEAASLLLHNFCIYHISPPGHESLQLGATAICPDDRLCLWRIFVIRFSRLGTVMCMGAMAGAYILTLFATKYRDRVTGLILVSPPCKAPSWTEWFYNKEVRGNPEIPESDIV</sequence>
<name>A0A251VCZ6_HELAN</name>
<gene>
    <name evidence="4" type="ORF">HannXRQ_Chr03g0090681</name>
    <name evidence="3" type="ORF">HanXRQr2_Chr04g0146291</name>
</gene>
<reference evidence="4" key="2">
    <citation type="submission" date="2017-02" db="EMBL/GenBank/DDBJ databases">
        <title>Sunflower complete genome.</title>
        <authorList>
            <person name="Langlade N."/>
            <person name="Munos S."/>
        </authorList>
    </citation>
    <scope>NUCLEOTIDE SEQUENCE [LARGE SCALE GENOMIC DNA]</scope>
    <source>
        <tissue evidence="4">Leaves</tissue>
    </source>
</reference>
<comment type="similarity">
    <text evidence="1">Belongs to the NDRG family.</text>
</comment>
<protein>
    <submittedName>
        <fullName evidence="3 4">Alpha/Beta hydrolase</fullName>
    </submittedName>
</protein>
<keyword evidence="2" id="KW-1133">Transmembrane helix</keyword>
<dbReference type="Gramene" id="mRNA:HanXRQr2_Chr04g0146291">
    <property type="protein sequence ID" value="mRNA:HanXRQr2_Chr04g0146291"/>
    <property type="gene ID" value="HanXRQr2_Chr04g0146291"/>
</dbReference>
<organism evidence="4 5">
    <name type="scientific">Helianthus annuus</name>
    <name type="common">Common sunflower</name>
    <dbReference type="NCBI Taxonomy" id="4232"/>
    <lineage>
        <taxon>Eukaryota</taxon>
        <taxon>Viridiplantae</taxon>
        <taxon>Streptophyta</taxon>
        <taxon>Embryophyta</taxon>
        <taxon>Tracheophyta</taxon>
        <taxon>Spermatophyta</taxon>
        <taxon>Magnoliopsida</taxon>
        <taxon>eudicotyledons</taxon>
        <taxon>Gunneridae</taxon>
        <taxon>Pentapetalae</taxon>
        <taxon>asterids</taxon>
        <taxon>campanulids</taxon>
        <taxon>Asterales</taxon>
        <taxon>Asteraceae</taxon>
        <taxon>Asteroideae</taxon>
        <taxon>Heliantheae alliance</taxon>
        <taxon>Heliantheae</taxon>
        <taxon>Helianthus</taxon>
    </lineage>
</organism>
<dbReference type="InterPro" id="IPR029058">
    <property type="entry name" value="AB_hydrolase_fold"/>
</dbReference>
<evidence type="ECO:0000313" key="5">
    <source>
        <dbReference type="Proteomes" id="UP000215914"/>
    </source>
</evidence>
<accession>A0A251VCZ6</accession>
<evidence type="ECO:0000256" key="1">
    <source>
        <dbReference type="ARBA" id="ARBA00005598"/>
    </source>
</evidence>
<keyword evidence="5" id="KW-1185">Reference proteome</keyword>
<evidence type="ECO:0000313" key="4">
    <source>
        <dbReference type="EMBL" id="OTG32802.1"/>
    </source>
</evidence>
<dbReference type="InterPro" id="IPR004142">
    <property type="entry name" value="NDRG"/>
</dbReference>
<dbReference type="EMBL" id="MNCJ02000319">
    <property type="protein sequence ID" value="KAF5808516.1"/>
    <property type="molecule type" value="Genomic_DNA"/>
</dbReference>
<dbReference type="AlphaFoldDB" id="A0A251VCZ6"/>
<dbReference type="OMA" id="ALYKINA"/>
<evidence type="ECO:0000256" key="2">
    <source>
        <dbReference type="SAM" id="Phobius"/>
    </source>
</evidence>
<dbReference type="Proteomes" id="UP000215914">
    <property type="component" value="Chromosome 3"/>
</dbReference>
<dbReference type="EMBL" id="CM007892">
    <property type="protein sequence ID" value="OTG32802.1"/>
    <property type="molecule type" value="Genomic_DNA"/>
</dbReference>